<accession>A0A1J1H0Y6</accession>
<evidence type="ECO:0000256" key="1">
    <source>
        <dbReference type="SAM" id="SignalP"/>
    </source>
</evidence>
<dbReference type="OrthoDB" id="380437at2759"/>
<keyword evidence="1" id="KW-0732">Signal</keyword>
<feature type="signal peptide" evidence="1">
    <location>
        <begin position="1"/>
        <end position="17"/>
    </location>
</feature>
<evidence type="ECO:0000313" key="2">
    <source>
        <dbReference type="EMBL" id="CRG98577.1"/>
    </source>
</evidence>
<proteinExistence type="predicted"/>
<protein>
    <recommendedName>
        <fullName evidence="4">Oocyst capsule protein</fullName>
    </recommendedName>
</protein>
<reference evidence="2 3" key="1">
    <citation type="submission" date="2015-04" db="EMBL/GenBank/DDBJ databases">
        <authorList>
            <consortium name="Pathogen Informatics"/>
        </authorList>
    </citation>
    <scope>NUCLEOTIDE SEQUENCE [LARGE SCALE GENOMIC DNA]</scope>
    <source>
        <strain evidence="2 3">SGS1</strain>
    </source>
</reference>
<feature type="chain" id="PRO_5012023503" description="Oocyst capsule protein" evidence="1">
    <location>
        <begin position="18"/>
        <end position="1974"/>
    </location>
</feature>
<dbReference type="EMBL" id="LN835298">
    <property type="protein sequence ID" value="CRG98577.1"/>
    <property type="molecule type" value="Genomic_DNA"/>
</dbReference>
<dbReference type="Proteomes" id="UP000220158">
    <property type="component" value="Chromosome 3"/>
</dbReference>
<keyword evidence="3" id="KW-1185">Reference proteome</keyword>
<name>A0A1J1H0Y6_PLARL</name>
<dbReference type="RefSeq" id="XP_028531587.1">
    <property type="nucleotide sequence ID" value="XM_028680052.1"/>
</dbReference>
<evidence type="ECO:0008006" key="4">
    <source>
        <dbReference type="Google" id="ProtNLM"/>
    </source>
</evidence>
<gene>
    <name evidence="2" type="ORF">PRELSG_0306200</name>
</gene>
<sequence length="1974" mass="240242">MVIFLLVYFLVYFIGTGNEIISDKDVISFNNLNENRIMRYYSSFNSDSCYFWYYIKEDFFEIIYLKNDIKKKEQKSKKIEKNRGKWVTTTNICSNEILILLNKNKKICKSLLSFIIRVDKKNKQKKHIYVEYNVTDHIFMTNNYIVTYVNEKYKQIIYVISDNKKNICSKSNIFKVYFDEHYIKYAKVKYNKSRYELLIETKKKTGITKLFIVLRNKCKDIFFFVIIFIYEYLLLLPNKLEFPEESIIKLVLKKRDSIIDSNCLYAFHKDRYVLKRDVEIKKIEEQYLLKYNQKNIIKKNLEHIKLLKCFELNYITSFQNKYKIEPSKNYDIISNEVIRVKKNINEDNMHIIIKNIENKQKFTSLLYIYKVKETDVNCIYPIYHNKPNFLSSKKNKSNEKNLIQNEIYKLRNHFYYQNNYYFDNYYIKNYFINNKNGKQSLHFILGRRYLCTIQLYNENNRKLYNTNNNKNNKYKWILSLNKNNFNIYTLYKVDENLANYFLTVYNGINSFHIFYKSYNKIYKDIIISNPVICYIKDDFIMTILFIVPDEKFYYKCYGGFKNKYIVKVINKYNFLNVNISESSIEIKRKRMNINNNNNKKEYVYHKNKLNYIIILFCDEYDFNNCFISKIHIFEKISDYSIVVEKNFIEINEITNIYFFMNYSINNLDISDKLTFIKKKKKIYLNNVPTKEEEKLSRKMKYFYKSLFIFSSLLYNTSKKKRKLIKIEKGYLKKKKKNSNTKIKLNTCFHKINNDIIINYDKDSIEIKKNIYNFSKLPIKYKDACAFIQIKGKKKGNALIEMKYRKNKKLSKNVIIHTYKKVKILFCQDFVCSKFIKFNQVGNVIVYDGFNEIPFKVNIFPEMGMKELVIRENEFLNEKYKGNIALFKNLFISEKFSYIFQTFSQKVIFKNIFNNDVFFENKTHYPAKLYNRKLYEYEFIYDHSLLNEKHKEETKSKTNKTKKNNSNNYYNIYKNNMSSINYYDIYFLIKKYYIIYCNSSKSKYIKSNIVVEMINSNKTTIYTKNYFPVHFKYPSSMHITIFDKNVKNLYVLNDDNISLYKNNDYYFKAFLIDENENVILTNETFQYTLEPYLLDFQQKCFKNKSNYLEIEQKKRKHIINTNNKILLNYNNKNVNYFQYGNEYFNDLNDFKNFTNNLFLLSVKYNYKSDNRFDYFEKHLFLNFYDKIYTYYDNLTLFYSKHIYYKFFICNASIKSLDYSFKGNRQIEILNYIDEEKLYYNKKKVYSIVDLNNISYLKHCTPIYISSNYIVEGTLTIKNKLIYETEHLDVNIIFNKISKVKISILSKNVEINQLIPLRIEFFDEHNKKFQYIPKEFLKIKLLYDYSKIYIKYIDFRLKENHKILNEIKKKFEINDLLSDLFYYVHCSIPNKYYVQIEVTYKLYNKYISILSNIIELVIYSRGILYNERNMLLYPFNQTIELLFRFDHPLISKVVCISKNDYVIKVQKILRTDEVNKYICLIKTENIGISEIHIYPIFESYYDIFPRKNFIPLEKFDLDFYEIEKYYLNYYKYKKKNFNDIEEESIRNLYFFKIDITVDLLYTIELFHNDTFYLPLNKELSTFVKFNDKLKNIFTFIDFSILNNNNNNCNSYKLEYFVNNKNITINDKMENMEDTILKKSIHLKKKNRGNKKKTITKNLISSSDNFLSIKAYKEGSYLLYLNFMCDNNIISSEVYNIHVKNNFKNINLPYIYLSTNSLYEFHQNFHYFNIFNKHYPLSITKKIYTEEKENEHFIYFRDKQKKVEKKIKVYISDIIGAKVNNYYSKYIPLNVIQYFHIDLYNKNIESVMFPLNAKLFLNISHSSILSAKIINKNHIFVIPHKIGCSFINIHFKLYNIYKENGKYFFKIYKDIEIGRIHICIQSSIKQKYFYQKKKFFFVSRLYQLLHDYNKQFFFQPYVCLNSVIKNRNKDNKLSESEFYNYFKHYEKKKFIRNIEDLFLPHKKYFSIINHYCTHMKL</sequence>
<dbReference type="VEuPathDB" id="PlasmoDB:PRELSG_0306200"/>
<dbReference type="GeneID" id="39734670"/>
<organism evidence="2 3">
    <name type="scientific">Plasmodium relictum</name>
    <dbReference type="NCBI Taxonomy" id="85471"/>
    <lineage>
        <taxon>Eukaryota</taxon>
        <taxon>Sar</taxon>
        <taxon>Alveolata</taxon>
        <taxon>Apicomplexa</taxon>
        <taxon>Aconoidasida</taxon>
        <taxon>Haemosporida</taxon>
        <taxon>Plasmodiidae</taxon>
        <taxon>Plasmodium</taxon>
        <taxon>Plasmodium (Haemamoeba)</taxon>
    </lineage>
</organism>
<dbReference type="OMA" id="IGRIHIC"/>
<dbReference type="KEGG" id="prel:PRELSG_0306200"/>
<evidence type="ECO:0000313" key="3">
    <source>
        <dbReference type="Proteomes" id="UP000220158"/>
    </source>
</evidence>